<dbReference type="GO" id="GO:0033617">
    <property type="term" value="P:mitochondrial respiratory chain complex IV assembly"/>
    <property type="evidence" value="ECO:0007669"/>
    <property type="project" value="InterPro"/>
</dbReference>
<keyword evidence="11" id="KW-1185">Reference proteome</keyword>
<dbReference type="RefSeq" id="XP_031856722.1">
    <property type="nucleotide sequence ID" value="XM_032000831.1"/>
</dbReference>
<keyword evidence="9" id="KW-0175">Coiled coil</keyword>
<comment type="similarity">
    <text evidence="8">Belongs to the PET100 family.</text>
</comment>
<evidence type="ECO:0000256" key="5">
    <source>
        <dbReference type="ARBA" id="ARBA00022989"/>
    </source>
</evidence>
<name>A0A5E8C5B9_9ASCO</name>
<feature type="coiled-coil region" evidence="9">
    <location>
        <begin position="68"/>
        <end position="137"/>
    </location>
</feature>
<dbReference type="PANTHER" id="PTHR33968">
    <property type="entry name" value="PROTEIN PET100 HOMOLOG, MITOCHONDRIAL"/>
    <property type="match status" value="1"/>
</dbReference>
<dbReference type="GO" id="GO:0005743">
    <property type="term" value="C:mitochondrial inner membrane"/>
    <property type="evidence" value="ECO:0007669"/>
    <property type="project" value="TreeGrafter"/>
</dbReference>
<dbReference type="PANTHER" id="PTHR33968:SF1">
    <property type="entry name" value="PROTEIN PET100 HOMOLOG, MITOCHONDRIAL"/>
    <property type="match status" value="1"/>
</dbReference>
<evidence type="ECO:0000256" key="3">
    <source>
        <dbReference type="ARBA" id="ARBA00022692"/>
    </source>
</evidence>
<accession>A0A5E8C5B9</accession>
<protein>
    <submittedName>
        <fullName evidence="10">Uncharacterized protein</fullName>
    </submittedName>
</protein>
<dbReference type="EMBL" id="CABVLU010000005">
    <property type="protein sequence ID" value="VVT58260.1"/>
    <property type="molecule type" value="Genomic_DNA"/>
</dbReference>
<evidence type="ECO:0000256" key="4">
    <source>
        <dbReference type="ARBA" id="ARBA00022946"/>
    </source>
</evidence>
<evidence type="ECO:0000256" key="6">
    <source>
        <dbReference type="ARBA" id="ARBA00023128"/>
    </source>
</evidence>
<keyword evidence="7" id="KW-0472">Membrane</keyword>
<dbReference type="Proteomes" id="UP000398389">
    <property type="component" value="Unassembled WGS sequence"/>
</dbReference>
<dbReference type="AlphaFoldDB" id="A0A5E8C5B9"/>
<keyword evidence="6" id="KW-0496">Mitochondrion</keyword>
<evidence type="ECO:0000313" key="11">
    <source>
        <dbReference type="Proteomes" id="UP000398389"/>
    </source>
</evidence>
<evidence type="ECO:0000256" key="9">
    <source>
        <dbReference type="SAM" id="Coils"/>
    </source>
</evidence>
<dbReference type="Pfam" id="PF09803">
    <property type="entry name" value="Pet100"/>
    <property type="match status" value="1"/>
</dbReference>
<evidence type="ECO:0000256" key="8">
    <source>
        <dbReference type="ARBA" id="ARBA00038077"/>
    </source>
</evidence>
<proteinExistence type="inferred from homology"/>
<reference evidence="10 11" key="1">
    <citation type="submission" date="2019-09" db="EMBL/GenBank/DDBJ databases">
        <authorList>
            <person name="Brejova B."/>
        </authorList>
    </citation>
    <scope>NUCLEOTIDE SEQUENCE [LARGE SCALE GENOMIC DNA]</scope>
</reference>
<evidence type="ECO:0000256" key="7">
    <source>
        <dbReference type="ARBA" id="ARBA00023136"/>
    </source>
</evidence>
<evidence type="ECO:0000313" key="10">
    <source>
        <dbReference type="EMBL" id="VVT58260.1"/>
    </source>
</evidence>
<comment type="subcellular location">
    <subcellularLocation>
        <location evidence="1">Membrane</location>
        <topology evidence="1">Single-pass membrane protein</topology>
    </subcellularLocation>
    <subcellularLocation>
        <location evidence="2">Mitochondrion membrane</location>
    </subcellularLocation>
</comment>
<keyword evidence="5" id="KW-1133">Transmembrane helix</keyword>
<dbReference type="GeneID" id="43584931"/>
<keyword evidence="3" id="KW-0812">Transmembrane</keyword>
<dbReference type="InterPro" id="IPR018625">
    <property type="entry name" value="Pet100"/>
</dbReference>
<keyword evidence="4" id="KW-0809">Transit peptide</keyword>
<evidence type="ECO:0000256" key="2">
    <source>
        <dbReference type="ARBA" id="ARBA00004325"/>
    </source>
</evidence>
<sequence length="157" mass="17618">MSRFFKNFRMQGTNLEIMKFAICVTFPIGTMIWVGNDTHEKFNVPNFWPDPSTLHRIPKTPEELQAELARMRAARAEKRARLEREAQQMSIVAPTQEELEARELEGMKNRLKVRELAEQALRQKQEEEEEAATAAAAAAVVATEAVEVSSSSAAASA</sequence>
<evidence type="ECO:0000256" key="1">
    <source>
        <dbReference type="ARBA" id="ARBA00004167"/>
    </source>
</evidence>
<dbReference type="OrthoDB" id="18175at2759"/>
<organism evidence="10 11">
    <name type="scientific">Magnusiomyces paraingens</name>
    <dbReference type="NCBI Taxonomy" id="2606893"/>
    <lineage>
        <taxon>Eukaryota</taxon>
        <taxon>Fungi</taxon>
        <taxon>Dikarya</taxon>
        <taxon>Ascomycota</taxon>
        <taxon>Saccharomycotina</taxon>
        <taxon>Dipodascomycetes</taxon>
        <taxon>Dipodascales</taxon>
        <taxon>Dipodascaceae</taxon>
        <taxon>Magnusiomyces</taxon>
    </lineage>
</organism>
<gene>
    <name evidence="10" type="ORF">SAPINGB_P006117</name>
</gene>
<dbReference type="GO" id="GO:0051082">
    <property type="term" value="F:unfolded protein binding"/>
    <property type="evidence" value="ECO:0007669"/>
    <property type="project" value="TreeGrafter"/>
</dbReference>